<gene>
    <name evidence="3" type="ORF">HYN69_10030</name>
</gene>
<organism evidence="3 4">
    <name type="scientific">Paragemmobacter aquarius</name>
    <dbReference type="NCBI Taxonomy" id="2169400"/>
    <lineage>
        <taxon>Bacteria</taxon>
        <taxon>Pseudomonadati</taxon>
        <taxon>Pseudomonadota</taxon>
        <taxon>Alphaproteobacteria</taxon>
        <taxon>Rhodobacterales</taxon>
        <taxon>Paracoccaceae</taxon>
        <taxon>Paragemmobacter</taxon>
    </lineage>
</organism>
<dbReference type="InterPro" id="IPR049625">
    <property type="entry name" value="Glyco_transf_61_cat"/>
</dbReference>
<reference evidence="3 4" key="1">
    <citation type="submission" date="2018-04" db="EMBL/GenBank/DDBJ databases">
        <title>Genome sequencing of Gemmobacter.</title>
        <authorList>
            <person name="Yi H."/>
            <person name="Baek M.-G."/>
        </authorList>
    </citation>
    <scope>NUCLEOTIDE SEQUENCE [LARGE SCALE GENOMIC DNA]</scope>
    <source>
        <strain evidence="3 4">HYN0069</strain>
    </source>
</reference>
<dbReference type="Pfam" id="PF04577">
    <property type="entry name" value="Glyco_transf_61"/>
    <property type="match status" value="1"/>
</dbReference>
<feature type="domain" description="Glycosyltransferase 61 catalytic" evidence="2">
    <location>
        <begin position="168"/>
        <end position="239"/>
    </location>
</feature>
<evidence type="ECO:0000256" key="1">
    <source>
        <dbReference type="SAM" id="MobiDB-lite"/>
    </source>
</evidence>
<keyword evidence="4" id="KW-1185">Reference proteome</keyword>
<dbReference type="OrthoDB" id="3760154at2"/>
<accession>A0A2S0ULV4</accession>
<sequence length="360" mass="39362">MTPHSDAFCIPAARISRIVTGFGIYGADGALLPDTAIGTSVWVTKPAATAAPVQDSSRLFGPALFAGPADKQFGFLVLNALGRLPALDRLPPETTLVYAAKRTARPPSYTALPRLLRSLGVTNPVLVTENALAFESLHTAPELFGEATGCKGRPEFYDWIDSRWPRAKPADPKVKLYVTRSGLGPDAGRYACEDHLERLLAAEGYRIFSPEAHSIEEQVKTFQRAGKLVFAEGSALHLFALLRQPDQISAVLHRREVLPQAIATQMQDRAGRPTRAINAVTATWWPPQRGDHLGLAVLDFDRLHRGLKDAGLIIGTRWKAPTQAEVQVSLRAGLAPGEDVMSPEDRAAWLRSKRRKTKED</sequence>
<dbReference type="GO" id="GO:0016757">
    <property type="term" value="F:glycosyltransferase activity"/>
    <property type="evidence" value="ECO:0007669"/>
    <property type="project" value="InterPro"/>
</dbReference>
<feature type="region of interest" description="Disordered" evidence="1">
    <location>
        <begin position="335"/>
        <end position="360"/>
    </location>
</feature>
<protein>
    <recommendedName>
        <fullName evidence="2">Glycosyltransferase 61 catalytic domain-containing protein</fullName>
    </recommendedName>
</protein>
<name>A0A2S0ULV4_9RHOB</name>
<evidence type="ECO:0000259" key="2">
    <source>
        <dbReference type="Pfam" id="PF04577"/>
    </source>
</evidence>
<dbReference type="AlphaFoldDB" id="A0A2S0ULV4"/>
<feature type="compositionally biased region" description="Basic residues" evidence="1">
    <location>
        <begin position="351"/>
        <end position="360"/>
    </location>
</feature>
<evidence type="ECO:0000313" key="3">
    <source>
        <dbReference type="EMBL" id="AWB48799.1"/>
    </source>
</evidence>
<dbReference type="RefSeq" id="WP_108435618.1">
    <property type="nucleotide sequence ID" value="NZ_CP028918.1"/>
</dbReference>
<dbReference type="EMBL" id="CP028918">
    <property type="protein sequence ID" value="AWB48799.1"/>
    <property type="molecule type" value="Genomic_DNA"/>
</dbReference>
<dbReference type="Proteomes" id="UP000244496">
    <property type="component" value="Chromosome"/>
</dbReference>
<proteinExistence type="predicted"/>
<evidence type="ECO:0000313" key="4">
    <source>
        <dbReference type="Proteomes" id="UP000244496"/>
    </source>
</evidence>
<dbReference type="KEGG" id="geh:HYN69_10030"/>